<evidence type="ECO:0000313" key="2">
    <source>
        <dbReference type="Proteomes" id="UP000077051"/>
    </source>
</evidence>
<accession>A0A162QST4</accession>
<sequence>MFALPRFSGSTLEPSSEPVMLYESHYYEKGAGRAIHIQLVPTRPTAPLKREAKPPHIVIPAPNFDDMRIEDTEFSAWSYEEDESAQATFWDPIPSSSSSSSSN</sequence>
<dbReference type="EMBL" id="AMYB01000003">
    <property type="protein sequence ID" value="OAD05400.1"/>
    <property type="molecule type" value="Genomic_DNA"/>
</dbReference>
<dbReference type="VEuPathDB" id="FungiDB:MUCCIDRAFT_162089"/>
<name>A0A162QST4_MUCCL</name>
<organism evidence="1 2">
    <name type="scientific">Mucor lusitanicus CBS 277.49</name>
    <dbReference type="NCBI Taxonomy" id="747725"/>
    <lineage>
        <taxon>Eukaryota</taxon>
        <taxon>Fungi</taxon>
        <taxon>Fungi incertae sedis</taxon>
        <taxon>Mucoromycota</taxon>
        <taxon>Mucoromycotina</taxon>
        <taxon>Mucoromycetes</taxon>
        <taxon>Mucorales</taxon>
        <taxon>Mucorineae</taxon>
        <taxon>Mucoraceae</taxon>
        <taxon>Mucor</taxon>
    </lineage>
</organism>
<comment type="caution">
    <text evidence="1">The sequence shown here is derived from an EMBL/GenBank/DDBJ whole genome shotgun (WGS) entry which is preliminary data.</text>
</comment>
<gene>
    <name evidence="1" type="ORF">MUCCIDRAFT_162089</name>
</gene>
<evidence type="ECO:0000313" key="1">
    <source>
        <dbReference type="EMBL" id="OAD05400.1"/>
    </source>
</evidence>
<protein>
    <submittedName>
        <fullName evidence="1">Uncharacterized protein</fullName>
    </submittedName>
</protein>
<dbReference type="AlphaFoldDB" id="A0A162QST4"/>
<dbReference type="Proteomes" id="UP000077051">
    <property type="component" value="Unassembled WGS sequence"/>
</dbReference>
<dbReference type="OrthoDB" id="2384506at2759"/>
<reference evidence="1 2" key="1">
    <citation type="submission" date="2015-06" db="EMBL/GenBank/DDBJ databases">
        <title>Expansion of signal transduction pathways in fungi by whole-genome duplication.</title>
        <authorList>
            <consortium name="DOE Joint Genome Institute"/>
            <person name="Corrochano L.M."/>
            <person name="Kuo A."/>
            <person name="Marcet-Houben M."/>
            <person name="Polaino S."/>
            <person name="Salamov A."/>
            <person name="Villalobos J.M."/>
            <person name="Alvarez M.I."/>
            <person name="Avalos J."/>
            <person name="Benito E.P."/>
            <person name="Benoit I."/>
            <person name="Burger G."/>
            <person name="Camino L.P."/>
            <person name="Canovas D."/>
            <person name="Cerda-Olmedo E."/>
            <person name="Cheng J.-F."/>
            <person name="Dominguez A."/>
            <person name="Elias M."/>
            <person name="Eslava A.P."/>
            <person name="Glaser F."/>
            <person name="Grimwood J."/>
            <person name="Gutierrez G."/>
            <person name="Heitman J."/>
            <person name="Henrissat B."/>
            <person name="Iturriaga E.A."/>
            <person name="Lang B.F."/>
            <person name="Lavin J.L."/>
            <person name="Lee S."/>
            <person name="Li W."/>
            <person name="Lindquist E."/>
            <person name="Lopez-Garcia S."/>
            <person name="Luque E.M."/>
            <person name="Marcos A.T."/>
            <person name="Martin J."/>
            <person name="Mccluskey K."/>
            <person name="Medina H.R."/>
            <person name="Miralles-Duran A."/>
            <person name="Miyazaki A."/>
            <person name="Munoz-Torres E."/>
            <person name="Oguiza J.A."/>
            <person name="Ohm R."/>
            <person name="Olmedo M."/>
            <person name="Orejas M."/>
            <person name="Ortiz-Castellanos L."/>
            <person name="Pisabarro A.G."/>
            <person name="Rodriguez-Romero J."/>
            <person name="Ruiz-Herrera J."/>
            <person name="Ruiz-Vazquez R."/>
            <person name="Sanz C."/>
            <person name="Schackwitz W."/>
            <person name="Schmutz J."/>
            <person name="Shahriari M."/>
            <person name="Shelest E."/>
            <person name="Silva-Franco F."/>
            <person name="Soanes D."/>
            <person name="Syed K."/>
            <person name="Tagua V.G."/>
            <person name="Talbot N.J."/>
            <person name="Thon M."/>
            <person name="De Vries R.P."/>
            <person name="Wiebenga A."/>
            <person name="Yadav J.S."/>
            <person name="Braun E.L."/>
            <person name="Baker S."/>
            <person name="Garre V."/>
            <person name="Horwitz B."/>
            <person name="Torres-Martinez S."/>
            <person name="Idnurm A."/>
            <person name="Herrera-Estrella A."/>
            <person name="Gabaldon T."/>
            <person name="Grigoriev I.V."/>
        </authorList>
    </citation>
    <scope>NUCLEOTIDE SEQUENCE [LARGE SCALE GENOMIC DNA]</scope>
    <source>
        <strain evidence="1 2">CBS 277.49</strain>
    </source>
</reference>
<proteinExistence type="predicted"/>
<keyword evidence="2" id="KW-1185">Reference proteome</keyword>